<evidence type="ECO:0000256" key="1">
    <source>
        <dbReference type="SAM" id="SignalP"/>
    </source>
</evidence>
<keyword evidence="1" id="KW-0732">Signal</keyword>
<reference evidence="2 3" key="1">
    <citation type="submission" date="2024-05" db="EMBL/GenBank/DDBJ databases">
        <authorList>
            <person name="Wallberg A."/>
        </authorList>
    </citation>
    <scope>NUCLEOTIDE SEQUENCE [LARGE SCALE GENOMIC DNA]</scope>
</reference>
<dbReference type="AlphaFoldDB" id="A0AAV2SEZ2"/>
<organism evidence="2 3">
    <name type="scientific">Meganyctiphanes norvegica</name>
    <name type="common">Northern krill</name>
    <name type="synonym">Thysanopoda norvegica</name>
    <dbReference type="NCBI Taxonomy" id="48144"/>
    <lineage>
        <taxon>Eukaryota</taxon>
        <taxon>Metazoa</taxon>
        <taxon>Ecdysozoa</taxon>
        <taxon>Arthropoda</taxon>
        <taxon>Crustacea</taxon>
        <taxon>Multicrustacea</taxon>
        <taxon>Malacostraca</taxon>
        <taxon>Eumalacostraca</taxon>
        <taxon>Eucarida</taxon>
        <taxon>Euphausiacea</taxon>
        <taxon>Euphausiidae</taxon>
        <taxon>Meganyctiphanes</taxon>
    </lineage>
</organism>
<dbReference type="EMBL" id="CAXKWB010057842">
    <property type="protein sequence ID" value="CAL4179932.1"/>
    <property type="molecule type" value="Genomic_DNA"/>
</dbReference>
<feature type="chain" id="PRO_5043943240" evidence="1">
    <location>
        <begin position="30"/>
        <end position="130"/>
    </location>
</feature>
<feature type="non-terminal residue" evidence="2">
    <location>
        <position position="1"/>
    </location>
</feature>
<proteinExistence type="predicted"/>
<dbReference type="Proteomes" id="UP001497623">
    <property type="component" value="Unassembled WGS sequence"/>
</dbReference>
<comment type="caution">
    <text evidence="2">The sequence shown here is derived from an EMBL/GenBank/DDBJ whole genome shotgun (WGS) entry which is preliminary data.</text>
</comment>
<sequence>QSGLCCKRGNMKLLCALSVIAALCGLSRAFPRPYAMPMAYAQPMAYARPYAMPMPIAYAYPDSPYHEPAHRPHFKEELGRVKIQVYRGPNQEKKISHSNGYDKHETSYFAPWGYYVTQPEDKKYGGYHHG</sequence>
<name>A0AAV2SEZ2_MEGNR</name>
<keyword evidence="3" id="KW-1185">Reference proteome</keyword>
<gene>
    <name evidence="2" type="ORF">MNOR_LOCUS35249</name>
</gene>
<evidence type="ECO:0000313" key="2">
    <source>
        <dbReference type="EMBL" id="CAL4179932.1"/>
    </source>
</evidence>
<feature type="signal peptide" evidence="1">
    <location>
        <begin position="1"/>
        <end position="29"/>
    </location>
</feature>
<accession>A0AAV2SEZ2</accession>
<evidence type="ECO:0000313" key="3">
    <source>
        <dbReference type="Proteomes" id="UP001497623"/>
    </source>
</evidence>
<protein>
    <submittedName>
        <fullName evidence="2">Uncharacterized protein</fullName>
    </submittedName>
</protein>